<reference evidence="2 3" key="1">
    <citation type="submission" date="2014-11" db="EMBL/GenBank/DDBJ databases">
        <authorList>
            <person name="Urmite Genomes Urmite Genomes"/>
        </authorList>
    </citation>
    <scope>NUCLEOTIDE SEQUENCE [LARGE SCALE GENOMIC DNA]</scope>
    <source>
        <strain evidence="2 3">Oc5</strain>
    </source>
</reference>
<feature type="transmembrane region" description="Helical" evidence="1">
    <location>
        <begin position="52"/>
        <end position="69"/>
    </location>
</feature>
<feature type="transmembrane region" description="Helical" evidence="1">
    <location>
        <begin position="26"/>
        <end position="46"/>
    </location>
</feature>
<accession>A0A0A1MFR3</accession>
<dbReference type="STRING" id="545501.BN997_01778"/>
<dbReference type="Proteomes" id="UP000040453">
    <property type="component" value="Unassembled WGS sequence"/>
</dbReference>
<dbReference type="AlphaFoldDB" id="A0A0A1MFR3"/>
<dbReference type="EMBL" id="CDGG01000001">
    <property type="protein sequence ID" value="CEI81923.1"/>
    <property type="molecule type" value="Genomic_DNA"/>
</dbReference>
<protein>
    <submittedName>
        <fullName evidence="2">Uncharacterized protein</fullName>
    </submittedName>
</protein>
<name>A0A0A1MFR3_9BACI</name>
<organism evidence="2 3">
    <name type="scientific">Oceanobacillus oncorhynchi</name>
    <dbReference type="NCBI Taxonomy" id="545501"/>
    <lineage>
        <taxon>Bacteria</taxon>
        <taxon>Bacillati</taxon>
        <taxon>Bacillota</taxon>
        <taxon>Bacilli</taxon>
        <taxon>Bacillales</taxon>
        <taxon>Bacillaceae</taxon>
        <taxon>Oceanobacillus</taxon>
    </lineage>
</organism>
<evidence type="ECO:0000313" key="2">
    <source>
        <dbReference type="EMBL" id="CEI81923.1"/>
    </source>
</evidence>
<sequence length="86" mass="10293">MDFETEEVSTKEAFQKEKKKLLPSSIRFFCVFLFASLLMMVIRSNYANVIDYIVPPLIGFFIYYFVQYAEVRRACGKTRNNFRKRK</sequence>
<keyword evidence="3" id="KW-1185">Reference proteome</keyword>
<dbReference type="OrthoDB" id="9965675at2"/>
<evidence type="ECO:0000313" key="3">
    <source>
        <dbReference type="Proteomes" id="UP000040453"/>
    </source>
</evidence>
<keyword evidence="1" id="KW-1133">Transmembrane helix</keyword>
<proteinExistence type="predicted"/>
<evidence type="ECO:0000256" key="1">
    <source>
        <dbReference type="SAM" id="Phobius"/>
    </source>
</evidence>
<dbReference type="RefSeq" id="WP_042531380.1">
    <property type="nucleotide sequence ID" value="NZ_CDGG01000001.1"/>
</dbReference>
<keyword evidence="1" id="KW-0812">Transmembrane</keyword>
<keyword evidence="1" id="KW-0472">Membrane</keyword>
<gene>
    <name evidence="2" type="ORF">BN997_01778</name>
</gene>